<organism evidence="2 3">
    <name type="scientific">Solanum tuberosum</name>
    <name type="common">Potato</name>
    <dbReference type="NCBI Taxonomy" id="4113"/>
    <lineage>
        <taxon>Eukaryota</taxon>
        <taxon>Viridiplantae</taxon>
        <taxon>Streptophyta</taxon>
        <taxon>Embryophyta</taxon>
        <taxon>Tracheophyta</taxon>
        <taxon>Spermatophyta</taxon>
        <taxon>Magnoliopsida</taxon>
        <taxon>eudicotyledons</taxon>
        <taxon>Gunneridae</taxon>
        <taxon>Pentapetalae</taxon>
        <taxon>asterids</taxon>
        <taxon>lamiids</taxon>
        <taxon>Solanales</taxon>
        <taxon>Solanaceae</taxon>
        <taxon>Solanoideae</taxon>
        <taxon>Solaneae</taxon>
        <taxon>Solanum</taxon>
    </lineage>
</organism>
<dbReference type="Proteomes" id="UP000011115">
    <property type="component" value="Unassembled WGS sequence"/>
</dbReference>
<protein>
    <submittedName>
        <fullName evidence="2">Uncharacterized protein</fullName>
    </submittedName>
</protein>
<dbReference type="PaxDb" id="4113-PGSC0003DMT400087658"/>
<reference evidence="2" key="2">
    <citation type="submission" date="2015-06" db="UniProtKB">
        <authorList>
            <consortium name="EnsemblPlants"/>
        </authorList>
    </citation>
    <scope>IDENTIFICATION</scope>
    <source>
        <strain evidence="2">DM1-3 516 R44</strain>
    </source>
</reference>
<accession>M1DE99</accession>
<dbReference type="AlphaFoldDB" id="M1DE99"/>
<feature type="compositionally biased region" description="Basic residues" evidence="1">
    <location>
        <begin position="106"/>
        <end position="116"/>
    </location>
</feature>
<dbReference type="HOGENOM" id="CLU_1858816_0_0_1"/>
<proteinExistence type="predicted"/>
<feature type="region of interest" description="Disordered" evidence="1">
    <location>
        <begin position="1"/>
        <end position="138"/>
    </location>
</feature>
<dbReference type="InParanoid" id="M1DE99"/>
<dbReference type="EnsemblPlants" id="PGSC0003DMT400087658">
    <property type="protein sequence ID" value="PGSC0003DMT400087658"/>
    <property type="gene ID" value="PGSC0003DMG400037229"/>
</dbReference>
<feature type="compositionally biased region" description="Basic and acidic residues" evidence="1">
    <location>
        <begin position="13"/>
        <end position="28"/>
    </location>
</feature>
<evidence type="ECO:0000313" key="2">
    <source>
        <dbReference type="EnsemblPlants" id="PGSC0003DMT400087658"/>
    </source>
</evidence>
<evidence type="ECO:0000313" key="3">
    <source>
        <dbReference type="Proteomes" id="UP000011115"/>
    </source>
</evidence>
<name>M1DE99_SOLTU</name>
<sequence length="138" mass="15650">MGKESDVIAADKQFSHQDQHMTNKRQNDDEQVVNKGNKGKKVKVTPDDYGVLNSEDDLDPINQSIDDSDEDAKDTMTHTDQVVGSTFRDKYSDVQRMTEQQGLSPRGRKQTRHQPNHHVTSMSDNSSRPMTRSKSKGF</sequence>
<evidence type="ECO:0000256" key="1">
    <source>
        <dbReference type="SAM" id="MobiDB-lite"/>
    </source>
</evidence>
<dbReference type="Gramene" id="PGSC0003DMT400087658">
    <property type="protein sequence ID" value="PGSC0003DMT400087658"/>
    <property type="gene ID" value="PGSC0003DMG400037229"/>
</dbReference>
<feature type="compositionally biased region" description="Polar residues" evidence="1">
    <location>
        <begin position="117"/>
        <end position="130"/>
    </location>
</feature>
<reference evidence="3" key="1">
    <citation type="journal article" date="2011" name="Nature">
        <title>Genome sequence and analysis of the tuber crop potato.</title>
        <authorList>
            <consortium name="The Potato Genome Sequencing Consortium"/>
        </authorList>
    </citation>
    <scope>NUCLEOTIDE SEQUENCE [LARGE SCALE GENOMIC DNA]</scope>
    <source>
        <strain evidence="3">cv. DM1-3 516 R44</strain>
    </source>
</reference>
<keyword evidence="3" id="KW-1185">Reference proteome</keyword>